<name>A0AAW4MTS6_9FIRM</name>
<evidence type="ECO:0008006" key="5">
    <source>
        <dbReference type="Google" id="ProtNLM"/>
    </source>
</evidence>
<dbReference type="Proteomes" id="UP001197492">
    <property type="component" value="Unassembled WGS sequence"/>
</dbReference>
<evidence type="ECO:0000313" key="1">
    <source>
        <dbReference type="EMBL" id="MBV3383766.1"/>
    </source>
</evidence>
<protein>
    <recommendedName>
        <fullName evidence="5">Transposase</fullName>
    </recommendedName>
</protein>
<sequence>MDIQSINDDIKTKQWLERIKECRESGLPVRKWCKQNNICEQTYYCWLRKLRKMAIETGAVQATSFVSVDQSTLDKQNIIITKGDVHIEFPCDTDIGTVTNIIGALLC</sequence>
<gene>
    <name evidence="1" type="ORF">KSV97_11225</name>
    <name evidence="2" type="ORF">KSW06_11255</name>
</gene>
<comment type="caution">
    <text evidence="1">The sequence shown here is derived from an EMBL/GenBank/DDBJ whole genome shotgun (WGS) entry which is preliminary data.</text>
</comment>
<keyword evidence="4" id="KW-1185">Reference proteome</keyword>
<dbReference type="NCBIfam" id="NF047593">
    <property type="entry name" value="IS66_ISAeme5_TnpA"/>
    <property type="match status" value="1"/>
</dbReference>
<dbReference type="AlphaFoldDB" id="A0AAW4MTS6"/>
<dbReference type="Proteomes" id="UP001196408">
    <property type="component" value="Unassembled WGS sequence"/>
</dbReference>
<evidence type="ECO:0000313" key="2">
    <source>
        <dbReference type="EMBL" id="MBV3393803.1"/>
    </source>
</evidence>
<evidence type="ECO:0000313" key="3">
    <source>
        <dbReference type="Proteomes" id="UP001196408"/>
    </source>
</evidence>
<reference evidence="1 4" key="1">
    <citation type="submission" date="2021-06" db="EMBL/GenBank/DDBJ databases">
        <title>Collection of gut derived symbiotic bacterial strains cultured from healthy donors.</title>
        <authorList>
            <person name="Lin H."/>
            <person name="Littmann E."/>
            <person name="Pamer E.G."/>
        </authorList>
    </citation>
    <scope>NUCLEOTIDE SEQUENCE</scope>
    <source>
        <strain evidence="2 4">MSK.21.70</strain>
        <strain evidence="1">MSK.21.82</strain>
    </source>
</reference>
<dbReference type="EMBL" id="JAHOEF010000134">
    <property type="protein sequence ID" value="MBV3383766.1"/>
    <property type="molecule type" value="Genomic_DNA"/>
</dbReference>
<dbReference type="RefSeq" id="WP_217748388.1">
    <property type="nucleotide sequence ID" value="NZ_CAXVKV010000173.1"/>
</dbReference>
<dbReference type="EMBL" id="JAHOEL010000137">
    <property type="protein sequence ID" value="MBV3393803.1"/>
    <property type="molecule type" value="Genomic_DNA"/>
</dbReference>
<organism evidence="1 3">
    <name type="scientific">Catenibacterium mitsuokai</name>
    <dbReference type="NCBI Taxonomy" id="100886"/>
    <lineage>
        <taxon>Bacteria</taxon>
        <taxon>Bacillati</taxon>
        <taxon>Bacillota</taxon>
        <taxon>Erysipelotrichia</taxon>
        <taxon>Erysipelotrichales</taxon>
        <taxon>Coprobacillaceae</taxon>
        <taxon>Catenibacterium</taxon>
    </lineage>
</organism>
<evidence type="ECO:0000313" key="4">
    <source>
        <dbReference type="Proteomes" id="UP001197492"/>
    </source>
</evidence>
<accession>A0AAW4MTS6</accession>
<proteinExistence type="predicted"/>